<proteinExistence type="predicted"/>
<gene>
    <name evidence="2" type="ORF">GTH32_18495</name>
</gene>
<organism evidence="2 3">
    <name type="scientific">Alteromonas profundi</name>
    <dbReference type="NCBI Taxonomy" id="2696062"/>
    <lineage>
        <taxon>Bacteria</taxon>
        <taxon>Pseudomonadati</taxon>
        <taxon>Pseudomonadota</taxon>
        <taxon>Gammaproteobacteria</taxon>
        <taxon>Alteromonadales</taxon>
        <taxon>Alteromonadaceae</taxon>
        <taxon>Alteromonas/Salinimonas group</taxon>
        <taxon>Alteromonas</taxon>
    </lineage>
</organism>
<keyword evidence="3" id="KW-1185">Reference proteome</keyword>
<dbReference type="InterPro" id="IPR040531">
    <property type="entry name" value="DUF5623"/>
</dbReference>
<evidence type="ECO:0000313" key="2">
    <source>
        <dbReference type="EMBL" id="NDV93163.1"/>
    </source>
</evidence>
<evidence type="ECO:0000259" key="1">
    <source>
        <dbReference type="Pfam" id="PF18536"/>
    </source>
</evidence>
<accession>A0A7X5LPM8</accession>
<protein>
    <recommendedName>
        <fullName evidence="1">DUF5623 domain-containing protein</fullName>
    </recommendedName>
</protein>
<comment type="caution">
    <text evidence="2">The sequence shown here is derived from an EMBL/GenBank/DDBJ whole genome shotgun (WGS) entry which is preliminary data.</text>
</comment>
<dbReference type="RefSeq" id="WP_163088587.1">
    <property type="nucleotide sequence ID" value="NZ_JAAAWN010000044.1"/>
</dbReference>
<dbReference type="EMBL" id="JAAAWN010000044">
    <property type="protein sequence ID" value="NDV93163.1"/>
    <property type="molecule type" value="Genomic_DNA"/>
</dbReference>
<dbReference type="Pfam" id="PF18536">
    <property type="entry name" value="DUF5623"/>
    <property type="match status" value="1"/>
</dbReference>
<dbReference type="AlphaFoldDB" id="A0A7X5LPM8"/>
<dbReference type="Gene3D" id="1.20.1260.40">
    <property type="match status" value="1"/>
</dbReference>
<evidence type="ECO:0000313" key="3">
    <source>
        <dbReference type="Proteomes" id="UP000470213"/>
    </source>
</evidence>
<reference evidence="2 3" key="1">
    <citation type="submission" date="2020-01" db="EMBL/GenBank/DDBJ databases">
        <authorList>
            <person name="Chen J."/>
            <person name="Zhu S."/>
            <person name="Yang J."/>
        </authorList>
    </citation>
    <scope>NUCLEOTIDE SEQUENCE [LARGE SCALE GENOMIC DNA]</scope>
    <source>
        <strain evidence="2 3">345S023</strain>
    </source>
</reference>
<name>A0A7X5LPM8_9ALTE</name>
<feature type="domain" description="DUF5623" evidence="1">
    <location>
        <begin position="9"/>
        <end position="126"/>
    </location>
</feature>
<sequence>MRYWDAADNNRRPNAVMPIESHLLAARLIIAVQRSQVTPYGVNSRLSSIKSKLEDWFFSEYNREVTNKYGLFYYGDIAKNDSFVLKARSLDGVITLLQNLKELLDNAYVDCEPLRRLIRKVDTSIKLTSKYS</sequence>
<dbReference type="Proteomes" id="UP000470213">
    <property type="component" value="Unassembled WGS sequence"/>
</dbReference>